<evidence type="ECO:0000259" key="8">
    <source>
        <dbReference type="PROSITE" id="PS51192"/>
    </source>
</evidence>
<dbReference type="Proteomes" id="UP000565441">
    <property type="component" value="Unassembled WGS sequence"/>
</dbReference>
<feature type="region of interest" description="Disordered" evidence="7">
    <location>
        <begin position="504"/>
        <end position="523"/>
    </location>
</feature>
<dbReference type="EMBL" id="JAACJP010000030">
    <property type="protein sequence ID" value="KAF5376083.1"/>
    <property type="molecule type" value="Genomic_DNA"/>
</dbReference>
<dbReference type="OrthoDB" id="10256233at2759"/>
<dbReference type="PANTHER" id="PTHR47960">
    <property type="entry name" value="DEAD-BOX ATP-DEPENDENT RNA HELICASE 50"/>
    <property type="match status" value="1"/>
</dbReference>
<feature type="compositionally biased region" description="Polar residues" evidence="7">
    <location>
        <begin position="673"/>
        <end position="682"/>
    </location>
</feature>
<dbReference type="InterPro" id="IPR014001">
    <property type="entry name" value="Helicase_ATP-bd"/>
</dbReference>
<dbReference type="CDD" id="cd18787">
    <property type="entry name" value="SF2_C_DEAD"/>
    <property type="match status" value="1"/>
</dbReference>
<gene>
    <name evidence="10" type="ORF">D9615_007737</name>
</gene>
<dbReference type="GO" id="GO:0016787">
    <property type="term" value="F:hydrolase activity"/>
    <property type="evidence" value="ECO:0007669"/>
    <property type="project" value="UniProtKB-KW"/>
</dbReference>
<keyword evidence="3" id="KW-0378">Hydrolase</keyword>
<evidence type="ECO:0000256" key="4">
    <source>
        <dbReference type="ARBA" id="ARBA00022806"/>
    </source>
</evidence>
<evidence type="ECO:0000313" key="11">
    <source>
        <dbReference type="Proteomes" id="UP000565441"/>
    </source>
</evidence>
<reference evidence="10 11" key="1">
    <citation type="journal article" date="2020" name="ISME J.">
        <title>Uncovering the hidden diversity of litter-decomposition mechanisms in mushroom-forming fungi.</title>
        <authorList>
            <person name="Floudas D."/>
            <person name="Bentzer J."/>
            <person name="Ahren D."/>
            <person name="Johansson T."/>
            <person name="Persson P."/>
            <person name="Tunlid A."/>
        </authorList>
    </citation>
    <scope>NUCLEOTIDE SEQUENCE [LARGE SCALE GENOMIC DNA]</scope>
    <source>
        <strain evidence="10 11">CBS 661.87</strain>
    </source>
</reference>
<dbReference type="SUPFAM" id="SSF52540">
    <property type="entry name" value="P-loop containing nucleoside triphosphate hydrolases"/>
    <property type="match status" value="1"/>
</dbReference>
<feature type="compositionally biased region" description="Basic and acidic residues" evidence="7">
    <location>
        <begin position="131"/>
        <end position="182"/>
    </location>
</feature>
<evidence type="ECO:0000256" key="7">
    <source>
        <dbReference type="SAM" id="MobiDB-lite"/>
    </source>
</evidence>
<feature type="compositionally biased region" description="Polar residues" evidence="7">
    <location>
        <begin position="208"/>
        <end position="224"/>
    </location>
</feature>
<dbReference type="SMART" id="SM00487">
    <property type="entry name" value="DEXDc"/>
    <property type="match status" value="1"/>
</dbReference>
<dbReference type="PROSITE" id="PS51194">
    <property type="entry name" value="HELICASE_CTER"/>
    <property type="match status" value="1"/>
</dbReference>
<comment type="catalytic activity">
    <reaction evidence="6">
        <text>ATP + H2O = ADP + phosphate + H(+)</text>
        <dbReference type="Rhea" id="RHEA:13065"/>
        <dbReference type="ChEBI" id="CHEBI:15377"/>
        <dbReference type="ChEBI" id="CHEBI:15378"/>
        <dbReference type="ChEBI" id="CHEBI:30616"/>
        <dbReference type="ChEBI" id="CHEBI:43474"/>
        <dbReference type="ChEBI" id="CHEBI:456216"/>
        <dbReference type="EC" id="3.6.4.13"/>
    </reaction>
</comment>
<evidence type="ECO:0000256" key="2">
    <source>
        <dbReference type="ARBA" id="ARBA00022741"/>
    </source>
</evidence>
<evidence type="ECO:0000259" key="9">
    <source>
        <dbReference type="PROSITE" id="PS51194"/>
    </source>
</evidence>
<dbReference type="EC" id="3.6.4.13" evidence="1"/>
<evidence type="ECO:0000256" key="5">
    <source>
        <dbReference type="ARBA" id="ARBA00022840"/>
    </source>
</evidence>
<dbReference type="Gene3D" id="3.40.50.300">
    <property type="entry name" value="P-loop containing nucleotide triphosphate hydrolases"/>
    <property type="match status" value="2"/>
</dbReference>
<feature type="region of interest" description="Disordered" evidence="7">
    <location>
        <begin position="666"/>
        <end position="696"/>
    </location>
</feature>
<protein>
    <recommendedName>
        <fullName evidence="1">RNA helicase</fullName>
        <ecNumber evidence="1">3.6.4.13</ecNumber>
    </recommendedName>
</protein>
<feature type="domain" description="Helicase C-terminal" evidence="9">
    <location>
        <begin position="585"/>
        <end position="775"/>
    </location>
</feature>
<dbReference type="AlphaFoldDB" id="A0A8H5H3H0"/>
<keyword evidence="4" id="KW-0347">Helicase</keyword>
<dbReference type="GO" id="GO:0005524">
    <property type="term" value="F:ATP binding"/>
    <property type="evidence" value="ECO:0007669"/>
    <property type="project" value="UniProtKB-KW"/>
</dbReference>
<evidence type="ECO:0000313" key="10">
    <source>
        <dbReference type="EMBL" id="KAF5376083.1"/>
    </source>
</evidence>
<sequence length="775" mass="85671">MLRSTTSQLCSKADHTSRSLLLHTSASFSAQLVRSGGRDGSRTRLTKDLNPGSRSTNLEVAPKSRGQDHPRGKHPSSSREPFTQDSRRSIRDDSRPKRNFARDSVPHADPEYVSTVKKEERNPSFRRWSRQKNEVNERTGRWKSEEEFHGVRQRDATKERGDKETMRDGNRYSDHHRDRQNDRPGPPRRVDTSSTSKFRNAIPIVSEFSETNTTTGSNELATTFTSPPLMPGILSCLTDVLGPRATPTPIQALSMKWLLNETGQVNPSSGWKQFLLASETGSGKSIAYLLPVLQNLKQSELDAASSPRSPLITLPQAGPRRALNPRALILAPTHELARQLAGFAKSLLHEVKLRVLCASRANVKSSKEHDATARQMVSQFNASAAEKSGEFEVKERSGFPVDVVVGTPMKLLEMVKGRGWDRKEMDVEPDVNELDSEHIGKPRRGRDKMIGFGKWRSQPEMGLANVEWVVVDEADVLFDPDFQETTRLLLADISLARGHPVPISPASALSPSPPSAATTPSTTSTPLDYPFNLILTSATIPTALATYLDTHHPKMMRIASPHLHHLPKTLQTEYVNWTGGNKLADIERRIRRVWAEDASMAGFNGIGDGGLSKILIFCNKSSKVDELGRYLEERNIKNIALSSTSDQRKRGSNHHLDGFLRVRETGAKESEGAPSTGSTETSPAVPDTSISLDPKSSPHVMITTSLLSRGLDFSPSIRHVFIVDEPRNMIDFLHRAGRAGRAGEKGKVVVFGKMKGRGSSKAKDVRKRVGSLVPH</sequence>
<keyword evidence="5" id="KW-0067">ATP-binding</keyword>
<dbReference type="PROSITE" id="PS51192">
    <property type="entry name" value="HELICASE_ATP_BIND_1"/>
    <property type="match status" value="1"/>
</dbReference>
<dbReference type="InterPro" id="IPR001650">
    <property type="entry name" value="Helicase_C-like"/>
</dbReference>
<evidence type="ECO:0000256" key="1">
    <source>
        <dbReference type="ARBA" id="ARBA00012552"/>
    </source>
</evidence>
<dbReference type="InterPro" id="IPR011545">
    <property type="entry name" value="DEAD/DEAH_box_helicase_dom"/>
</dbReference>
<name>A0A8H5H3H0_9AGAR</name>
<dbReference type="Pfam" id="PF00271">
    <property type="entry name" value="Helicase_C"/>
    <property type="match status" value="1"/>
</dbReference>
<dbReference type="InterPro" id="IPR027417">
    <property type="entry name" value="P-loop_NTPase"/>
</dbReference>
<dbReference type="SMART" id="SM00490">
    <property type="entry name" value="HELICc"/>
    <property type="match status" value="1"/>
</dbReference>
<dbReference type="GO" id="GO:0003676">
    <property type="term" value="F:nucleic acid binding"/>
    <property type="evidence" value="ECO:0007669"/>
    <property type="project" value="InterPro"/>
</dbReference>
<dbReference type="Pfam" id="PF00270">
    <property type="entry name" value="DEAD"/>
    <property type="match status" value="1"/>
</dbReference>
<keyword evidence="11" id="KW-1185">Reference proteome</keyword>
<feature type="compositionally biased region" description="Basic and acidic residues" evidence="7">
    <location>
        <begin position="85"/>
        <end position="123"/>
    </location>
</feature>
<comment type="caution">
    <text evidence="10">The sequence shown here is derived from an EMBL/GenBank/DDBJ whole genome shotgun (WGS) entry which is preliminary data.</text>
</comment>
<organism evidence="10 11">
    <name type="scientific">Tricholomella constricta</name>
    <dbReference type="NCBI Taxonomy" id="117010"/>
    <lineage>
        <taxon>Eukaryota</taxon>
        <taxon>Fungi</taxon>
        <taxon>Dikarya</taxon>
        <taxon>Basidiomycota</taxon>
        <taxon>Agaricomycotina</taxon>
        <taxon>Agaricomycetes</taxon>
        <taxon>Agaricomycetidae</taxon>
        <taxon>Agaricales</taxon>
        <taxon>Tricholomatineae</taxon>
        <taxon>Lyophyllaceae</taxon>
        <taxon>Tricholomella</taxon>
    </lineage>
</organism>
<feature type="region of interest" description="Disordered" evidence="7">
    <location>
        <begin position="33"/>
        <end position="224"/>
    </location>
</feature>
<proteinExistence type="predicted"/>
<feature type="domain" description="Helicase ATP-binding" evidence="8">
    <location>
        <begin position="265"/>
        <end position="558"/>
    </location>
</feature>
<dbReference type="GO" id="GO:0003724">
    <property type="term" value="F:RNA helicase activity"/>
    <property type="evidence" value="ECO:0007669"/>
    <property type="project" value="UniProtKB-EC"/>
</dbReference>
<feature type="compositionally biased region" description="Basic and acidic residues" evidence="7">
    <location>
        <begin position="36"/>
        <end position="47"/>
    </location>
</feature>
<accession>A0A8H5H3H0</accession>
<evidence type="ECO:0000256" key="3">
    <source>
        <dbReference type="ARBA" id="ARBA00022801"/>
    </source>
</evidence>
<evidence type="ECO:0000256" key="6">
    <source>
        <dbReference type="ARBA" id="ARBA00047984"/>
    </source>
</evidence>
<keyword evidence="2" id="KW-0547">Nucleotide-binding</keyword>